<dbReference type="EMBL" id="JALLBG020000303">
    <property type="protein sequence ID" value="KAL3756516.1"/>
    <property type="molecule type" value="Genomic_DNA"/>
</dbReference>
<protein>
    <recommendedName>
        <fullName evidence="5">AB hydrolase-1 domain-containing protein</fullName>
    </recommendedName>
</protein>
<dbReference type="Gene3D" id="3.40.50.1820">
    <property type="entry name" value="alpha/beta hydrolase"/>
    <property type="match status" value="1"/>
</dbReference>
<proteinExistence type="predicted"/>
<dbReference type="InterPro" id="IPR029058">
    <property type="entry name" value="AB_hydrolase_fold"/>
</dbReference>
<evidence type="ECO:0000313" key="3">
    <source>
        <dbReference type="EMBL" id="KAL3756516.1"/>
    </source>
</evidence>
<evidence type="ECO:0008006" key="5">
    <source>
        <dbReference type="Google" id="ProtNLM"/>
    </source>
</evidence>
<feature type="region of interest" description="Disordered" evidence="1">
    <location>
        <begin position="166"/>
        <end position="186"/>
    </location>
</feature>
<feature type="transmembrane region" description="Helical" evidence="2">
    <location>
        <begin position="285"/>
        <end position="305"/>
    </location>
</feature>
<reference evidence="3 4" key="1">
    <citation type="submission" date="2024-10" db="EMBL/GenBank/DDBJ databases">
        <title>Updated reference genomes for cyclostephanoid diatoms.</title>
        <authorList>
            <person name="Roberts W.R."/>
            <person name="Alverson A.J."/>
        </authorList>
    </citation>
    <scope>NUCLEOTIDE SEQUENCE [LARGE SCALE GENOMIC DNA]</scope>
    <source>
        <strain evidence="3 4">AJA232-27</strain>
    </source>
</reference>
<sequence>MAPPSPSPPAPILSFFSASFVIVLIFVYILFEVGFFFYYHYHLVPYANRASSSSIFRQPPAPYRDYAKVKDRHKLLIRILDRLIERSSVPTQQQQHSTNLNDDNIVQRTSNVIYTFIEAWFEKKNQHNNTSYQRFSEQIDMATLDVGLCPPPPPMIRTALSSFRGKNSASVGDEDEDDDTNHSSSASLSVLDWDVSSEGKLRTVNERSTDKDRIQKGNMDEFLSWALFGIPINSAQSSPQMKQALNSFYGILKTRAGLIFEPGYNVNYQPRTFTFENVKSLYRPFCVYAMVAIMRMAANCSLYIMGFRIHTCRRGLRYWHRAAGSKQQRGASPFLFFHGIAPGGHAPYLPMLFLGLLRGPLLSHRHRDIFIFENKPISYALCFDALSEEDTVHGVLEALQKHLDTSSMTNNLSLCGHSFGSCQLTWLIKSSEMKGRIRSLYLIDPVSILLSEPDVVVNFLYSREDYEDLHDVTHRGVTSRLIRFMNETKIHLVASSELFIEHYLRRNFAWYNSELWLHDIPEDVKVVVALAECDEIVNATKIEKELDWYNSKAARERPCCRSDLVEKIIWRDVGHAHCVTNPKRWSDMHHAMRKIESEVLIDISCSKDE</sequence>
<dbReference type="Proteomes" id="UP001530293">
    <property type="component" value="Unassembled WGS sequence"/>
</dbReference>
<organism evidence="3 4">
    <name type="scientific">Discostella pseudostelligera</name>
    <dbReference type="NCBI Taxonomy" id="259834"/>
    <lineage>
        <taxon>Eukaryota</taxon>
        <taxon>Sar</taxon>
        <taxon>Stramenopiles</taxon>
        <taxon>Ochrophyta</taxon>
        <taxon>Bacillariophyta</taxon>
        <taxon>Coscinodiscophyceae</taxon>
        <taxon>Thalassiosirophycidae</taxon>
        <taxon>Stephanodiscales</taxon>
        <taxon>Stephanodiscaceae</taxon>
        <taxon>Discostella</taxon>
    </lineage>
</organism>
<gene>
    <name evidence="3" type="ORF">ACHAWU_009910</name>
</gene>
<name>A0ABD3M360_9STRA</name>
<evidence type="ECO:0000256" key="2">
    <source>
        <dbReference type="SAM" id="Phobius"/>
    </source>
</evidence>
<dbReference type="SUPFAM" id="SSF53474">
    <property type="entry name" value="alpha/beta-Hydrolases"/>
    <property type="match status" value="1"/>
</dbReference>
<accession>A0ABD3M360</accession>
<keyword evidence="2" id="KW-0472">Membrane</keyword>
<feature type="transmembrane region" description="Helical" evidence="2">
    <location>
        <begin position="12"/>
        <end position="39"/>
    </location>
</feature>
<dbReference type="PANTHER" id="PTHR37471:SF1">
    <property type="entry name" value="AB HYDROLASE-1 DOMAIN-CONTAINING PROTEIN"/>
    <property type="match status" value="1"/>
</dbReference>
<evidence type="ECO:0000256" key="1">
    <source>
        <dbReference type="SAM" id="MobiDB-lite"/>
    </source>
</evidence>
<comment type="caution">
    <text evidence="3">The sequence shown here is derived from an EMBL/GenBank/DDBJ whole genome shotgun (WGS) entry which is preliminary data.</text>
</comment>
<keyword evidence="2" id="KW-1133">Transmembrane helix</keyword>
<keyword evidence="4" id="KW-1185">Reference proteome</keyword>
<dbReference type="PANTHER" id="PTHR37471">
    <property type="entry name" value="UNNAMED PRODUCT"/>
    <property type="match status" value="1"/>
</dbReference>
<dbReference type="AlphaFoldDB" id="A0ABD3M360"/>
<keyword evidence="2" id="KW-0812">Transmembrane</keyword>
<evidence type="ECO:0000313" key="4">
    <source>
        <dbReference type="Proteomes" id="UP001530293"/>
    </source>
</evidence>